<name>A0A8T0SW56_PANVG</name>
<evidence type="ECO:0000256" key="1">
    <source>
        <dbReference type="SAM" id="MobiDB-lite"/>
    </source>
</evidence>
<accession>A0A8T0SW56</accession>
<feature type="compositionally biased region" description="Polar residues" evidence="1">
    <location>
        <begin position="102"/>
        <end position="111"/>
    </location>
</feature>
<comment type="caution">
    <text evidence="2">The sequence shown here is derived from an EMBL/GenBank/DDBJ whole genome shotgun (WGS) entry which is preliminary data.</text>
</comment>
<dbReference type="EMBL" id="CM029045">
    <property type="protein sequence ID" value="KAG2600319.1"/>
    <property type="molecule type" value="Genomic_DNA"/>
</dbReference>
<feature type="compositionally biased region" description="Basic residues" evidence="1">
    <location>
        <begin position="85"/>
        <end position="97"/>
    </location>
</feature>
<keyword evidence="3" id="KW-1185">Reference proteome</keyword>
<reference evidence="2" key="1">
    <citation type="submission" date="2020-05" db="EMBL/GenBank/DDBJ databases">
        <title>WGS assembly of Panicum virgatum.</title>
        <authorList>
            <person name="Lovell J.T."/>
            <person name="Jenkins J."/>
            <person name="Shu S."/>
            <person name="Juenger T.E."/>
            <person name="Schmutz J."/>
        </authorList>
    </citation>
    <scope>NUCLEOTIDE SEQUENCE</scope>
    <source>
        <strain evidence="2">AP13</strain>
    </source>
</reference>
<gene>
    <name evidence="2" type="ORF">PVAP13_5KG470507</name>
</gene>
<evidence type="ECO:0000313" key="3">
    <source>
        <dbReference type="Proteomes" id="UP000823388"/>
    </source>
</evidence>
<sequence length="139" mass="15444">MSMPCGRTKLWLADRKSLPLTHQPNPRTDGREWRSARTRSLVSCLSHSQILRSATAATVAQVAWACPPTPCCSPLPPWPSAPGRHQWRSRWPHHHHPGTYPRRTSSPSALDSTLAGAGGAEDYHEASTRMVDMCCLRLK</sequence>
<protein>
    <submittedName>
        <fullName evidence="2">Uncharacterized protein</fullName>
    </submittedName>
</protein>
<feature type="region of interest" description="Disordered" evidence="1">
    <location>
        <begin position="83"/>
        <end position="122"/>
    </location>
</feature>
<dbReference type="Proteomes" id="UP000823388">
    <property type="component" value="Chromosome 5K"/>
</dbReference>
<evidence type="ECO:0000313" key="2">
    <source>
        <dbReference type="EMBL" id="KAG2600319.1"/>
    </source>
</evidence>
<proteinExistence type="predicted"/>
<organism evidence="2 3">
    <name type="scientific">Panicum virgatum</name>
    <name type="common">Blackwell switchgrass</name>
    <dbReference type="NCBI Taxonomy" id="38727"/>
    <lineage>
        <taxon>Eukaryota</taxon>
        <taxon>Viridiplantae</taxon>
        <taxon>Streptophyta</taxon>
        <taxon>Embryophyta</taxon>
        <taxon>Tracheophyta</taxon>
        <taxon>Spermatophyta</taxon>
        <taxon>Magnoliopsida</taxon>
        <taxon>Liliopsida</taxon>
        <taxon>Poales</taxon>
        <taxon>Poaceae</taxon>
        <taxon>PACMAD clade</taxon>
        <taxon>Panicoideae</taxon>
        <taxon>Panicodae</taxon>
        <taxon>Paniceae</taxon>
        <taxon>Panicinae</taxon>
        <taxon>Panicum</taxon>
        <taxon>Panicum sect. Hiantes</taxon>
    </lineage>
</organism>
<dbReference type="AlphaFoldDB" id="A0A8T0SW56"/>